<dbReference type="EMBL" id="UINC01037767">
    <property type="protein sequence ID" value="SVB33746.1"/>
    <property type="molecule type" value="Genomic_DNA"/>
</dbReference>
<dbReference type="SUPFAM" id="SSF48452">
    <property type="entry name" value="TPR-like"/>
    <property type="match status" value="1"/>
</dbReference>
<sequence length="267" mass="29926">MVFFHKLAVVTIGLLTSVSSAHPGTASQIDRFNHLIEQNPQSQALMIKRASLYIQKRDMEKAQQDLGHAASLGDPVETAFEMGKLQSKNDEFKLAIASFQRYLNRYPGHALSFLYSAKAARAIGELDLAMDNFNAYFRHSRNPHPGEYLAAAGILLKKWPQDSSPALQFLDGAMQRLGSIPQLQRYATELELKRSNYSGAIARWRTVETALSSSPQWKLDAARIYILAGDQGQAMELLKQKKIQLQGLKPTPARIENAFKLRELELV</sequence>
<evidence type="ECO:0000313" key="1">
    <source>
        <dbReference type="EMBL" id="SVB33746.1"/>
    </source>
</evidence>
<name>A0A382D5F3_9ZZZZ</name>
<feature type="non-terminal residue" evidence="1">
    <location>
        <position position="267"/>
    </location>
</feature>
<dbReference type="InterPro" id="IPR019734">
    <property type="entry name" value="TPR_rpt"/>
</dbReference>
<dbReference type="InterPro" id="IPR011990">
    <property type="entry name" value="TPR-like_helical_dom_sf"/>
</dbReference>
<dbReference type="Gene3D" id="1.25.40.10">
    <property type="entry name" value="Tetratricopeptide repeat domain"/>
    <property type="match status" value="1"/>
</dbReference>
<dbReference type="PROSITE" id="PS50005">
    <property type="entry name" value="TPR"/>
    <property type="match status" value="1"/>
</dbReference>
<reference evidence="1" key="1">
    <citation type="submission" date="2018-05" db="EMBL/GenBank/DDBJ databases">
        <authorList>
            <person name="Lanie J.A."/>
            <person name="Ng W.-L."/>
            <person name="Kazmierczak K.M."/>
            <person name="Andrzejewski T.M."/>
            <person name="Davidsen T.M."/>
            <person name="Wayne K.J."/>
            <person name="Tettelin H."/>
            <person name="Glass J.I."/>
            <person name="Rusch D."/>
            <person name="Podicherti R."/>
            <person name="Tsui H.-C.T."/>
            <person name="Winkler M.E."/>
        </authorList>
    </citation>
    <scope>NUCLEOTIDE SEQUENCE</scope>
</reference>
<organism evidence="1">
    <name type="scientific">marine metagenome</name>
    <dbReference type="NCBI Taxonomy" id="408172"/>
    <lineage>
        <taxon>unclassified sequences</taxon>
        <taxon>metagenomes</taxon>
        <taxon>ecological metagenomes</taxon>
    </lineage>
</organism>
<dbReference type="AlphaFoldDB" id="A0A382D5F3"/>
<proteinExistence type="predicted"/>
<protein>
    <submittedName>
        <fullName evidence="1">Uncharacterized protein</fullName>
    </submittedName>
</protein>
<accession>A0A382D5F3</accession>
<gene>
    <name evidence="1" type="ORF">METZ01_LOCUS186600</name>
</gene>